<accession>A0A370TC37</accession>
<name>A0A370TC37_9HELO</name>
<organism evidence="1 2">
    <name type="scientific">Venustampulla echinocandica</name>
    <dbReference type="NCBI Taxonomy" id="2656787"/>
    <lineage>
        <taxon>Eukaryota</taxon>
        <taxon>Fungi</taxon>
        <taxon>Dikarya</taxon>
        <taxon>Ascomycota</taxon>
        <taxon>Pezizomycotina</taxon>
        <taxon>Leotiomycetes</taxon>
        <taxon>Helotiales</taxon>
        <taxon>Pleuroascaceae</taxon>
        <taxon>Venustampulla</taxon>
    </lineage>
</organism>
<comment type="caution">
    <text evidence="1">The sequence shown here is derived from an EMBL/GenBank/DDBJ whole genome shotgun (WGS) entry which is preliminary data.</text>
</comment>
<keyword evidence="2" id="KW-1185">Reference proteome</keyword>
<dbReference type="SUPFAM" id="SSF53098">
    <property type="entry name" value="Ribonuclease H-like"/>
    <property type="match status" value="1"/>
</dbReference>
<gene>
    <name evidence="1" type="ORF">BP5553_09213</name>
</gene>
<protein>
    <recommendedName>
        <fullName evidence="3">3'-5' exonuclease domain-containing protein</fullName>
    </recommendedName>
</protein>
<dbReference type="STRING" id="2656787.A0A370TC37"/>
<evidence type="ECO:0000313" key="1">
    <source>
        <dbReference type="EMBL" id="RDL31811.1"/>
    </source>
</evidence>
<dbReference type="Gene3D" id="3.30.420.10">
    <property type="entry name" value="Ribonuclease H-like superfamily/Ribonuclease H"/>
    <property type="match status" value="1"/>
</dbReference>
<dbReference type="AlphaFoldDB" id="A0A370TC37"/>
<proteinExistence type="predicted"/>
<dbReference type="PANTHER" id="PTHR43040:SF1">
    <property type="entry name" value="RIBONUCLEASE D"/>
    <property type="match status" value="1"/>
</dbReference>
<evidence type="ECO:0000313" key="2">
    <source>
        <dbReference type="Proteomes" id="UP000254866"/>
    </source>
</evidence>
<dbReference type="RefSeq" id="XP_031865743.1">
    <property type="nucleotide sequence ID" value="XM_032017836.1"/>
</dbReference>
<dbReference type="OrthoDB" id="26838at2759"/>
<dbReference type="InterPro" id="IPR036397">
    <property type="entry name" value="RNaseH_sf"/>
</dbReference>
<dbReference type="InterPro" id="IPR012337">
    <property type="entry name" value="RNaseH-like_sf"/>
</dbReference>
<dbReference type="GO" id="GO:0003676">
    <property type="term" value="F:nucleic acid binding"/>
    <property type="evidence" value="ECO:0007669"/>
    <property type="project" value="InterPro"/>
</dbReference>
<dbReference type="PANTHER" id="PTHR43040">
    <property type="entry name" value="RIBONUCLEASE D"/>
    <property type="match status" value="1"/>
</dbReference>
<dbReference type="EMBL" id="NPIC01000011">
    <property type="protein sequence ID" value="RDL31811.1"/>
    <property type="molecule type" value="Genomic_DNA"/>
</dbReference>
<reference evidence="1 2" key="1">
    <citation type="journal article" date="2018" name="IMA Fungus">
        <title>IMA Genome-F 9: Draft genome sequence of Annulohypoxylon stygium, Aspergillus mulundensis, Berkeleyomyces basicola (syn. Thielaviopsis basicola), Ceratocystis smalleyi, two Cercospora beticola strains, Coleophoma cylindrospora, Fusarium fracticaudum, Phialophora cf. hyalina, and Morchella septimelata.</title>
        <authorList>
            <person name="Wingfield B.D."/>
            <person name="Bills G.F."/>
            <person name="Dong Y."/>
            <person name="Huang W."/>
            <person name="Nel W.J."/>
            <person name="Swalarsk-Parry B.S."/>
            <person name="Vaghefi N."/>
            <person name="Wilken P.M."/>
            <person name="An Z."/>
            <person name="de Beer Z.W."/>
            <person name="De Vos L."/>
            <person name="Chen L."/>
            <person name="Duong T.A."/>
            <person name="Gao Y."/>
            <person name="Hammerbacher A."/>
            <person name="Kikkert J.R."/>
            <person name="Li Y."/>
            <person name="Li H."/>
            <person name="Li K."/>
            <person name="Li Q."/>
            <person name="Liu X."/>
            <person name="Ma X."/>
            <person name="Naidoo K."/>
            <person name="Pethybridge S.J."/>
            <person name="Sun J."/>
            <person name="Steenkamp E.T."/>
            <person name="van der Nest M.A."/>
            <person name="van Wyk S."/>
            <person name="Wingfield M.J."/>
            <person name="Xiong C."/>
            <person name="Yue Q."/>
            <person name="Zhang X."/>
        </authorList>
    </citation>
    <scope>NUCLEOTIDE SEQUENCE [LARGE SCALE GENOMIC DNA]</scope>
    <source>
        <strain evidence="1 2">BP 5553</strain>
    </source>
</reference>
<dbReference type="Proteomes" id="UP000254866">
    <property type="component" value="Unassembled WGS sequence"/>
</dbReference>
<dbReference type="GeneID" id="43602062"/>
<sequence length="130" mass="13983">MSTTSAQSNTTFIDLELDLVALLDNIANLPVDPPSLHLDLEGIDLGRHGPISILPLRTAPTQKTCLIDIHSLGRAAFSTTSNSGTSLKTTLESSTIPKVAFDIRNDSDAVFSLFRVSVDCTKDLQLMELA</sequence>
<evidence type="ECO:0008006" key="3">
    <source>
        <dbReference type="Google" id="ProtNLM"/>
    </source>
</evidence>